<dbReference type="STRING" id="870435.A0A0C3NDH6"/>
<dbReference type="InParanoid" id="A0A0C3NDH6"/>
<gene>
    <name evidence="2" type="ORF">M404DRAFT_966077</name>
</gene>
<accession>A0A0C3NDH6</accession>
<name>A0A0C3NDH6_PISTI</name>
<dbReference type="Pfam" id="PF26640">
    <property type="entry name" value="DUF8212"/>
    <property type="match status" value="1"/>
</dbReference>
<dbReference type="InterPro" id="IPR058525">
    <property type="entry name" value="DUF8212"/>
</dbReference>
<dbReference type="PANTHER" id="PTHR10622:SF10">
    <property type="entry name" value="HET DOMAIN-CONTAINING PROTEIN"/>
    <property type="match status" value="1"/>
</dbReference>
<dbReference type="EMBL" id="KN832007">
    <property type="protein sequence ID" value="KIN99159.1"/>
    <property type="molecule type" value="Genomic_DNA"/>
</dbReference>
<reference evidence="2 3" key="1">
    <citation type="submission" date="2014-04" db="EMBL/GenBank/DDBJ databases">
        <authorList>
            <consortium name="DOE Joint Genome Institute"/>
            <person name="Kuo A."/>
            <person name="Kohler A."/>
            <person name="Costa M.D."/>
            <person name="Nagy L.G."/>
            <person name="Floudas D."/>
            <person name="Copeland A."/>
            <person name="Barry K.W."/>
            <person name="Cichocki N."/>
            <person name="Veneault-Fourrey C."/>
            <person name="LaButti K."/>
            <person name="Lindquist E.A."/>
            <person name="Lipzen A."/>
            <person name="Lundell T."/>
            <person name="Morin E."/>
            <person name="Murat C."/>
            <person name="Sun H."/>
            <person name="Tunlid A."/>
            <person name="Henrissat B."/>
            <person name="Grigoriev I.V."/>
            <person name="Hibbett D.S."/>
            <person name="Martin F."/>
            <person name="Nordberg H.P."/>
            <person name="Cantor M.N."/>
            <person name="Hua S.X."/>
        </authorList>
    </citation>
    <scope>NUCLEOTIDE SEQUENCE [LARGE SCALE GENOMIC DNA]</scope>
    <source>
        <strain evidence="2 3">Marx 270</strain>
    </source>
</reference>
<dbReference type="Proteomes" id="UP000054217">
    <property type="component" value="Unassembled WGS sequence"/>
</dbReference>
<dbReference type="HOGENOM" id="CLU_679908_0_0_1"/>
<protein>
    <recommendedName>
        <fullName evidence="1">DUF8212 domain-containing protein</fullName>
    </recommendedName>
</protein>
<dbReference type="AlphaFoldDB" id="A0A0C3NDH6"/>
<feature type="domain" description="DUF8212" evidence="1">
    <location>
        <begin position="63"/>
        <end position="124"/>
    </location>
</feature>
<evidence type="ECO:0000259" key="1">
    <source>
        <dbReference type="Pfam" id="PF26640"/>
    </source>
</evidence>
<evidence type="ECO:0000313" key="2">
    <source>
        <dbReference type="EMBL" id="KIN99159.1"/>
    </source>
</evidence>
<evidence type="ECO:0000313" key="3">
    <source>
        <dbReference type="Proteomes" id="UP000054217"/>
    </source>
</evidence>
<reference evidence="3" key="2">
    <citation type="submission" date="2015-01" db="EMBL/GenBank/DDBJ databases">
        <title>Evolutionary Origins and Diversification of the Mycorrhizal Mutualists.</title>
        <authorList>
            <consortium name="DOE Joint Genome Institute"/>
            <consortium name="Mycorrhizal Genomics Consortium"/>
            <person name="Kohler A."/>
            <person name="Kuo A."/>
            <person name="Nagy L.G."/>
            <person name="Floudas D."/>
            <person name="Copeland A."/>
            <person name="Barry K.W."/>
            <person name="Cichocki N."/>
            <person name="Veneault-Fourrey C."/>
            <person name="LaButti K."/>
            <person name="Lindquist E.A."/>
            <person name="Lipzen A."/>
            <person name="Lundell T."/>
            <person name="Morin E."/>
            <person name="Murat C."/>
            <person name="Riley R."/>
            <person name="Ohm R."/>
            <person name="Sun H."/>
            <person name="Tunlid A."/>
            <person name="Henrissat B."/>
            <person name="Grigoriev I.V."/>
            <person name="Hibbett D.S."/>
            <person name="Martin F."/>
        </authorList>
    </citation>
    <scope>NUCLEOTIDE SEQUENCE [LARGE SCALE GENOMIC DNA]</scope>
    <source>
        <strain evidence="3">Marx 270</strain>
    </source>
</reference>
<sequence>MLERITRILREVLKDGMAAKRVSVGQIMSWAADRKTTRVEDRAYSLLGLFGVNMPMLYGEGKKAFQRLQLEIIRVSNDHSIFAWKPRSETRPGSVLADDPSDFWNCSRARKVESDEFANKLVKYVGNVDLGSPRSIFGINRGARRRKLAALRDTALSHQHCTFSVSNAGIQVWLPILPSRESPCHFEAVLACTYPGEGLVTIDLVSSGSSFERSFRITRTRKTYPEFKMLYFAHYQDVNEMHRDFALDDRNTSHCGFARCGTFPREFTGDSVTLTSLTDDLIVIVYANDDTRSRFAVGLGYYLGKGWVHVIHDESTATQEMNWAPWSDFAKEACQRMWNVRAELAQAMPTYSGADNKEHHCDTFIKHAHLPRSIWDARVVWGRWDTDNFNVMVDVEQCPGCCSGP</sequence>
<dbReference type="PANTHER" id="PTHR10622">
    <property type="entry name" value="HET DOMAIN-CONTAINING PROTEIN"/>
    <property type="match status" value="1"/>
</dbReference>
<proteinExistence type="predicted"/>
<dbReference type="OrthoDB" id="2663788at2759"/>
<keyword evidence="3" id="KW-1185">Reference proteome</keyword>
<organism evidence="2 3">
    <name type="scientific">Pisolithus tinctorius Marx 270</name>
    <dbReference type="NCBI Taxonomy" id="870435"/>
    <lineage>
        <taxon>Eukaryota</taxon>
        <taxon>Fungi</taxon>
        <taxon>Dikarya</taxon>
        <taxon>Basidiomycota</taxon>
        <taxon>Agaricomycotina</taxon>
        <taxon>Agaricomycetes</taxon>
        <taxon>Agaricomycetidae</taxon>
        <taxon>Boletales</taxon>
        <taxon>Sclerodermatineae</taxon>
        <taxon>Pisolithaceae</taxon>
        <taxon>Pisolithus</taxon>
    </lineage>
</organism>